<dbReference type="InterPro" id="IPR028801">
    <property type="entry name" value="TPC1_animal"/>
</dbReference>
<sequence>MLVILFFFMSIFAVLGFHIFTADKSAQYFDTFYDSFVNLFVLLTTSNFPDVMMPYYARSKWAAFFFVIFLLVHLYFLMNLLLAVVYERFSSLEKEKFRKLLLHRRKACQQAFRLLVNRATPSSLYFVHFEGLMKYLKPRAKRQDVYLMFKTMDVDRKGFLNKDDFLQIYGACTLTWERQWSDSPWFCELKRPFERKLFQGAYKLATCKWTHMTIYTVIAASFVWHIIEAAEMSSGHTSFFGEGKSGISAWVLVGVLIFYILEMFLKMSAFGIGEYFHHSWNKFDFVIITVTVVVGCIGTFLNLNLLRIVVIRSLRLLRLFKLRKRYHDVLGTVFILMPRFTSVSLVLIIVYYFFAIIGIECFAGYRMEDCCRNTTVELYYATSSNSSGAGYYYLTNFDNIVNGYVTLFVLMAVNNWFIIMDGYAAVASEFSRLFFVSFYLITMIVLQIVVAFVLEAFIFRIQYKTKIGDKREDSLIKVEMRLSKAEIAFCTKPRGSSLLGPLVYPSVAEQDTLCFRGTHWRTKFSFCLKMYAEEVKEWLDRAEYEEASSSERATLNPQTSDGNSLQISNLRRTFTL</sequence>
<dbReference type="Pfam" id="PF00520">
    <property type="entry name" value="Ion_trans"/>
    <property type="match status" value="2"/>
</dbReference>
<keyword evidence="7" id="KW-0732">Signal</keyword>
<feature type="region of interest" description="Disordered" evidence="5">
    <location>
        <begin position="549"/>
        <end position="576"/>
    </location>
</feature>
<feature type="transmembrane region" description="Helical" evidence="6">
    <location>
        <begin position="438"/>
        <end position="461"/>
    </location>
</feature>
<dbReference type="PANTHER" id="PTHR46474">
    <property type="entry name" value="TWO PORE CALCIUM CHANNEL PROTEIN 1"/>
    <property type="match status" value="1"/>
</dbReference>
<dbReference type="Gene3D" id="1.10.287.70">
    <property type="match status" value="2"/>
</dbReference>
<dbReference type="SUPFAM" id="SSF81324">
    <property type="entry name" value="Voltage-gated potassium channels"/>
    <property type="match status" value="2"/>
</dbReference>
<dbReference type="GO" id="GO:0005216">
    <property type="term" value="F:monoatomic ion channel activity"/>
    <property type="evidence" value="ECO:0007669"/>
    <property type="project" value="InterPro"/>
</dbReference>
<dbReference type="PANTHER" id="PTHR46474:SF1">
    <property type="entry name" value="TWO PORE CHANNEL PROTEIN 1"/>
    <property type="match status" value="1"/>
</dbReference>
<evidence type="ECO:0000256" key="5">
    <source>
        <dbReference type="SAM" id="MobiDB-lite"/>
    </source>
</evidence>
<accession>A0A2R5L484</accession>
<dbReference type="InterPro" id="IPR027359">
    <property type="entry name" value="Volt_channel_dom_sf"/>
</dbReference>
<feature type="signal peptide" evidence="7">
    <location>
        <begin position="1"/>
        <end position="16"/>
    </location>
</feature>
<feature type="chain" id="PRO_5015329345" evidence="7">
    <location>
        <begin position="17"/>
        <end position="576"/>
    </location>
</feature>
<protein>
    <submittedName>
        <fullName evidence="9">Putative two pore calcium channel protein</fullName>
    </submittedName>
</protein>
<reference evidence="9" key="1">
    <citation type="submission" date="2018-03" db="EMBL/GenBank/DDBJ databases">
        <title>The relapsing fever spirochete Borrelia turicatae persists in the highly oxidative environment of its soft-bodied tick vector.</title>
        <authorList>
            <person name="Bourret T.J."/>
            <person name="Boyle W.K."/>
            <person name="Valenzuela J.G."/>
            <person name="Oliveira F."/>
            <person name="Lopez J.E."/>
        </authorList>
    </citation>
    <scope>NUCLEOTIDE SEQUENCE</scope>
    <source>
        <strain evidence="9">Kansas strain/isolate</strain>
        <tissue evidence="9">Salivary glands</tissue>
    </source>
</reference>
<organism evidence="9">
    <name type="scientific">Ornithodoros turicata</name>
    <dbReference type="NCBI Taxonomy" id="34597"/>
    <lineage>
        <taxon>Eukaryota</taxon>
        <taxon>Metazoa</taxon>
        <taxon>Ecdysozoa</taxon>
        <taxon>Arthropoda</taxon>
        <taxon>Chelicerata</taxon>
        <taxon>Arachnida</taxon>
        <taxon>Acari</taxon>
        <taxon>Parasitiformes</taxon>
        <taxon>Ixodida</taxon>
        <taxon>Ixodoidea</taxon>
        <taxon>Argasidae</taxon>
        <taxon>Ornithodorinae</taxon>
        <taxon>Ornithodoros</taxon>
    </lineage>
</organism>
<dbReference type="EMBL" id="GGLE01000141">
    <property type="protein sequence ID" value="MBY04267.1"/>
    <property type="molecule type" value="Transcribed_RNA"/>
</dbReference>
<feature type="transmembrane region" description="Helical" evidence="6">
    <location>
        <begin position="247"/>
        <end position="265"/>
    </location>
</feature>
<evidence type="ECO:0000256" key="2">
    <source>
        <dbReference type="ARBA" id="ARBA00022692"/>
    </source>
</evidence>
<dbReference type="GO" id="GO:0005509">
    <property type="term" value="F:calcium ion binding"/>
    <property type="evidence" value="ECO:0007669"/>
    <property type="project" value="InterPro"/>
</dbReference>
<evidence type="ECO:0000256" key="3">
    <source>
        <dbReference type="ARBA" id="ARBA00022989"/>
    </source>
</evidence>
<feature type="transmembrane region" description="Helical" evidence="6">
    <location>
        <begin position="404"/>
        <end position="426"/>
    </location>
</feature>
<feature type="domain" description="EF-hand" evidence="8">
    <location>
        <begin position="140"/>
        <end position="175"/>
    </location>
</feature>
<keyword evidence="3 6" id="KW-1133">Transmembrane helix</keyword>
<evidence type="ECO:0000256" key="7">
    <source>
        <dbReference type="SAM" id="SignalP"/>
    </source>
</evidence>
<evidence type="ECO:0000256" key="1">
    <source>
        <dbReference type="ARBA" id="ARBA00004141"/>
    </source>
</evidence>
<evidence type="ECO:0000256" key="4">
    <source>
        <dbReference type="ARBA" id="ARBA00023136"/>
    </source>
</evidence>
<comment type="subcellular location">
    <subcellularLocation>
        <location evidence="1">Membrane</location>
        <topology evidence="1">Multi-pass membrane protein</topology>
    </subcellularLocation>
</comment>
<dbReference type="AlphaFoldDB" id="A0A2R5L484"/>
<evidence type="ECO:0000259" key="8">
    <source>
        <dbReference type="PROSITE" id="PS50222"/>
    </source>
</evidence>
<feature type="transmembrane region" description="Helical" evidence="6">
    <location>
        <begin position="285"/>
        <end position="309"/>
    </location>
</feature>
<dbReference type="SUPFAM" id="SSF47473">
    <property type="entry name" value="EF-hand"/>
    <property type="match status" value="1"/>
</dbReference>
<dbReference type="InterPro" id="IPR002048">
    <property type="entry name" value="EF_hand_dom"/>
</dbReference>
<dbReference type="GO" id="GO:0022832">
    <property type="term" value="F:voltage-gated channel activity"/>
    <property type="evidence" value="ECO:0007669"/>
    <property type="project" value="InterPro"/>
</dbReference>
<keyword evidence="4 6" id="KW-0472">Membrane</keyword>
<feature type="transmembrane region" description="Helical" evidence="6">
    <location>
        <begin position="329"/>
        <end position="357"/>
    </location>
</feature>
<evidence type="ECO:0000256" key="6">
    <source>
        <dbReference type="SAM" id="Phobius"/>
    </source>
</evidence>
<feature type="transmembrane region" description="Helical" evidence="6">
    <location>
        <begin position="61"/>
        <end position="86"/>
    </location>
</feature>
<keyword evidence="2 6" id="KW-0812">Transmembrane</keyword>
<dbReference type="GO" id="GO:0005765">
    <property type="term" value="C:lysosomal membrane"/>
    <property type="evidence" value="ECO:0007669"/>
    <property type="project" value="InterPro"/>
</dbReference>
<name>A0A2R5L484_9ACAR</name>
<feature type="compositionally biased region" description="Polar residues" evidence="5">
    <location>
        <begin position="555"/>
        <end position="576"/>
    </location>
</feature>
<feature type="transmembrane region" description="Helical" evidence="6">
    <location>
        <begin position="209"/>
        <end position="227"/>
    </location>
</feature>
<dbReference type="InterPro" id="IPR011992">
    <property type="entry name" value="EF-hand-dom_pair"/>
</dbReference>
<dbReference type="InterPro" id="IPR005821">
    <property type="entry name" value="Ion_trans_dom"/>
</dbReference>
<proteinExistence type="predicted"/>
<dbReference type="Gene3D" id="1.20.120.350">
    <property type="entry name" value="Voltage-gated potassium channels. Chain C"/>
    <property type="match status" value="1"/>
</dbReference>
<dbReference type="PROSITE" id="PS50222">
    <property type="entry name" value="EF_HAND_2"/>
    <property type="match status" value="1"/>
</dbReference>
<evidence type="ECO:0000313" key="9">
    <source>
        <dbReference type="EMBL" id="MBY04267.1"/>
    </source>
</evidence>
<dbReference type="GO" id="GO:0010008">
    <property type="term" value="C:endosome membrane"/>
    <property type="evidence" value="ECO:0007669"/>
    <property type="project" value="TreeGrafter"/>
</dbReference>
<dbReference type="FunFam" id="1.10.287.70:FF:000062">
    <property type="entry name" value="Two pore calcium channel protein 1"/>
    <property type="match status" value="1"/>
</dbReference>